<reference evidence="1" key="2">
    <citation type="journal article" date="2015" name="Data Brief">
        <title>Shoot transcriptome of the giant reed, Arundo donax.</title>
        <authorList>
            <person name="Barrero R.A."/>
            <person name="Guerrero F.D."/>
            <person name="Moolhuijzen P."/>
            <person name="Goolsby J.A."/>
            <person name="Tidwell J."/>
            <person name="Bellgard S.E."/>
            <person name="Bellgard M.I."/>
        </authorList>
    </citation>
    <scope>NUCLEOTIDE SEQUENCE</scope>
    <source>
        <tissue evidence="1">Shoot tissue taken approximately 20 cm above the soil surface</tissue>
    </source>
</reference>
<sequence length="36" mass="3945">MCNVLGIRLYSGFIGVASTNESKMVHRTCDQTSNPD</sequence>
<accession>A0A0A9CAC6</accession>
<dbReference type="EMBL" id="GBRH01225384">
    <property type="protein sequence ID" value="JAD72511.1"/>
    <property type="molecule type" value="Transcribed_RNA"/>
</dbReference>
<reference evidence="1" key="1">
    <citation type="submission" date="2014-09" db="EMBL/GenBank/DDBJ databases">
        <authorList>
            <person name="Magalhaes I.L.F."/>
            <person name="Oliveira U."/>
            <person name="Santos F.R."/>
            <person name="Vidigal T.H.D.A."/>
            <person name="Brescovit A.D."/>
            <person name="Santos A.J."/>
        </authorList>
    </citation>
    <scope>NUCLEOTIDE SEQUENCE</scope>
    <source>
        <tissue evidence="1">Shoot tissue taken approximately 20 cm above the soil surface</tissue>
    </source>
</reference>
<proteinExistence type="predicted"/>
<name>A0A0A9CAC6_ARUDO</name>
<protein>
    <submittedName>
        <fullName evidence="1">Uncharacterized protein</fullName>
    </submittedName>
</protein>
<evidence type="ECO:0000313" key="1">
    <source>
        <dbReference type="EMBL" id="JAD72511.1"/>
    </source>
</evidence>
<dbReference type="AlphaFoldDB" id="A0A0A9CAC6"/>
<organism evidence="1">
    <name type="scientific">Arundo donax</name>
    <name type="common">Giant reed</name>
    <name type="synonym">Donax arundinaceus</name>
    <dbReference type="NCBI Taxonomy" id="35708"/>
    <lineage>
        <taxon>Eukaryota</taxon>
        <taxon>Viridiplantae</taxon>
        <taxon>Streptophyta</taxon>
        <taxon>Embryophyta</taxon>
        <taxon>Tracheophyta</taxon>
        <taxon>Spermatophyta</taxon>
        <taxon>Magnoliopsida</taxon>
        <taxon>Liliopsida</taxon>
        <taxon>Poales</taxon>
        <taxon>Poaceae</taxon>
        <taxon>PACMAD clade</taxon>
        <taxon>Arundinoideae</taxon>
        <taxon>Arundineae</taxon>
        <taxon>Arundo</taxon>
    </lineage>
</organism>